<dbReference type="Pfam" id="PF07690">
    <property type="entry name" value="MFS_1"/>
    <property type="match status" value="1"/>
</dbReference>
<feature type="non-terminal residue" evidence="7">
    <location>
        <position position="135"/>
    </location>
</feature>
<dbReference type="GO" id="GO:0046943">
    <property type="term" value="F:carboxylic acid transmembrane transporter activity"/>
    <property type="evidence" value="ECO:0007669"/>
    <property type="project" value="TreeGrafter"/>
</dbReference>
<reference evidence="7" key="2">
    <citation type="journal article" date="2017" name="J. Med. Entomol.">
        <title>Transcriptome Analysis of the Triatoma infestans (Hemiptera: Reduviidae) Integument.</title>
        <authorList>
            <person name="Calderon-Fernandez G.M."/>
            <person name="Moriconi D.E."/>
            <person name="Dulbecco A.B."/>
            <person name="Juarez M.P."/>
        </authorList>
    </citation>
    <scope>NUCLEOTIDE SEQUENCE</scope>
    <source>
        <strain evidence="7">Int1</strain>
        <tissue evidence="7">Integument</tissue>
    </source>
</reference>
<evidence type="ECO:0000256" key="2">
    <source>
        <dbReference type="ARBA" id="ARBA00022692"/>
    </source>
</evidence>
<dbReference type="PANTHER" id="PTHR23508">
    <property type="entry name" value="CARBOXYLIC ACID TRANSPORTER PROTEIN HOMOLOG"/>
    <property type="match status" value="1"/>
</dbReference>
<proteinExistence type="predicted"/>
<feature type="transmembrane region" description="Helical" evidence="5">
    <location>
        <begin position="72"/>
        <end position="93"/>
    </location>
</feature>
<dbReference type="PROSITE" id="PS50850">
    <property type="entry name" value="MFS"/>
    <property type="match status" value="1"/>
</dbReference>
<comment type="subcellular location">
    <subcellularLocation>
        <location evidence="1">Membrane</location>
        <topology evidence="1">Multi-pass membrane protein</topology>
    </subcellularLocation>
</comment>
<reference evidence="7" key="1">
    <citation type="submission" date="2016-04" db="EMBL/GenBank/DDBJ databases">
        <authorList>
            <person name="Calderon-Fernandez G.M.Sr."/>
        </authorList>
    </citation>
    <scope>NUCLEOTIDE SEQUENCE</scope>
    <source>
        <strain evidence="7">Int1</strain>
        <tissue evidence="7">Integument</tissue>
    </source>
</reference>
<dbReference type="InterPro" id="IPR005829">
    <property type="entry name" value="Sugar_transporter_CS"/>
</dbReference>
<sequence>MNLLKKAYYNKGNMVDIHMLSNWTKSSTIRQVFASISCYISAMIASICFYWLSPYSIKLTSEDYQLLTTSEVASLISAVEIGSAIFSIPAGILADKFGRKSILLYAGILTAAVWLITIFTKDMAVLYTVRVVQGV</sequence>
<feature type="domain" description="Major facilitator superfamily (MFS) profile" evidence="6">
    <location>
        <begin position="34"/>
        <end position="135"/>
    </location>
</feature>
<accession>A0A161M6Z2</accession>
<feature type="transmembrane region" description="Helical" evidence="5">
    <location>
        <begin position="32"/>
        <end position="52"/>
    </location>
</feature>
<evidence type="ECO:0000259" key="6">
    <source>
        <dbReference type="PROSITE" id="PS50850"/>
    </source>
</evidence>
<evidence type="ECO:0000313" key="7">
    <source>
        <dbReference type="EMBL" id="JAR97800.1"/>
    </source>
</evidence>
<keyword evidence="2 5" id="KW-0812">Transmembrane</keyword>
<feature type="transmembrane region" description="Helical" evidence="5">
    <location>
        <begin position="102"/>
        <end position="120"/>
    </location>
</feature>
<dbReference type="InterPro" id="IPR011701">
    <property type="entry name" value="MFS"/>
</dbReference>
<dbReference type="GO" id="GO:0005886">
    <property type="term" value="C:plasma membrane"/>
    <property type="evidence" value="ECO:0007669"/>
    <property type="project" value="TreeGrafter"/>
</dbReference>
<evidence type="ECO:0000256" key="5">
    <source>
        <dbReference type="SAM" id="Phobius"/>
    </source>
</evidence>
<dbReference type="InterPro" id="IPR020846">
    <property type="entry name" value="MFS_dom"/>
</dbReference>
<name>A0A161M6Z2_TRIIF</name>
<evidence type="ECO:0000256" key="4">
    <source>
        <dbReference type="ARBA" id="ARBA00023136"/>
    </source>
</evidence>
<evidence type="ECO:0000256" key="3">
    <source>
        <dbReference type="ARBA" id="ARBA00022989"/>
    </source>
</evidence>
<dbReference type="PANTHER" id="PTHR23508:SF10">
    <property type="entry name" value="CARBOXYLIC ACID TRANSPORTER PROTEIN HOMOLOG"/>
    <property type="match status" value="1"/>
</dbReference>
<protein>
    <submittedName>
        <fullName evidence="7">Facilitated trehalose transporter tret1-like protein</fullName>
    </submittedName>
</protein>
<keyword evidence="4 5" id="KW-0472">Membrane</keyword>
<dbReference type="Gene3D" id="1.20.1250.20">
    <property type="entry name" value="MFS general substrate transporter like domains"/>
    <property type="match status" value="1"/>
</dbReference>
<organism evidence="7">
    <name type="scientific">Triatoma infestans</name>
    <name type="common">Assassin bug</name>
    <dbReference type="NCBI Taxonomy" id="30076"/>
    <lineage>
        <taxon>Eukaryota</taxon>
        <taxon>Metazoa</taxon>
        <taxon>Ecdysozoa</taxon>
        <taxon>Arthropoda</taxon>
        <taxon>Hexapoda</taxon>
        <taxon>Insecta</taxon>
        <taxon>Pterygota</taxon>
        <taxon>Neoptera</taxon>
        <taxon>Paraneoptera</taxon>
        <taxon>Hemiptera</taxon>
        <taxon>Heteroptera</taxon>
        <taxon>Panheteroptera</taxon>
        <taxon>Cimicomorpha</taxon>
        <taxon>Reduviidae</taxon>
        <taxon>Triatominae</taxon>
        <taxon>Triatoma</taxon>
    </lineage>
</organism>
<dbReference type="PROSITE" id="PS00216">
    <property type="entry name" value="SUGAR_TRANSPORT_1"/>
    <property type="match status" value="1"/>
</dbReference>
<dbReference type="AlphaFoldDB" id="A0A161M6Z2"/>
<evidence type="ECO:0000256" key="1">
    <source>
        <dbReference type="ARBA" id="ARBA00004141"/>
    </source>
</evidence>
<keyword evidence="3 5" id="KW-1133">Transmembrane helix</keyword>
<dbReference type="EMBL" id="GEMB01005521">
    <property type="protein sequence ID" value="JAR97800.1"/>
    <property type="molecule type" value="Transcribed_RNA"/>
</dbReference>
<dbReference type="InterPro" id="IPR036259">
    <property type="entry name" value="MFS_trans_sf"/>
</dbReference>
<dbReference type="SUPFAM" id="SSF103473">
    <property type="entry name" value="MFS general substrate transporter"/>
    <property type="match status" value="1"/>
</dbReference>